<proteinExistence type="inferred from homology"/>
<evidence type="ECO:0000313" key="16">
    <source>
        <dbReference type="Proteomes" id="UP000005222"/>
    </source>
</evidence>
<dbReference type="EMBL" id="FO082049">
    <property type="protein sequence ID" value="CCE83641.1"/>
    <property type="molecule type" value="Genomic_DNA"/>
</dbReference>
<comment type="function">
    <text evidence="1">Mitochondrial transporter that mediates uptake of thiamine pyrophosphate (ThPP) into mitochondria.</text>
</comment>
<name>G8YAX7_PICSO</name>
<organism evidence="14 16">
    <name type="scientific">Pichia sorbitophila (strain ATCC MYA-4447 / BCRC 22081 / CBS 7064 / NBRC 10061 / NRRL Y-12695)</name>
    <name type="common">Hybrid yeast</name>
    <dbReference type="NCBI Taxonomy" id="559304"/>
    <lineage>
        <taxon>Eukaryota</taxon>
        <taxon>Fungi</taxon>
        <taxon>Dikarya</taxon>
        <taxon>Ascomycota</taxon>
        <taxon>Saccharomycotina</taxon>
        <taxon>Pichiomycetes</taxon>
        <taxon>Debaryomycetaceae</taxon>
        <taxon>Millerozyma</taxon>
    </lineage>
</organism>
<feature type="repeat" description="Solcar" evidence="11">
    <location>
        <begin position="258"/>
        <end position="348"/>
    </location>
</feature>
<keyword evidence="8 13" id="KW-1133">Transmembrane helix</keyword>
<dbReference type="OrthoDB" id="2382881at2759"/>
<evidence type="ECO:0000256" key="7">
    <source>
        <dbReference type="ARBA" id="ARBA00022737"/>
    </source>
</evidence>
<evidence type="ECO:0000256" key="10">
    <source>
        <dbReference type="ARBA" id="ARBA00023136"/>
    </source>
</evidence>
<evidence type="ECO:0000256" key="1">
    <source>
        <dbReference type="ARBA" id="ARBA00002238"/>
    </source>
</evidence>
<keyword evidence="7" id="KW-0677">Repeat</keyword>
<dbReference type="PANTHER" id="PTHR45624:SF9">
    <property type="entry name" value="CARRIER PROTEIN, PUTATIVE (AFU_ORTHOLOGUE AFUA_4G06390)-RELATED"/>
    <property type="match status" value="1"/>
</dbReference>
<comment type="similarity">
    <text evidence="3 12">Belongs to the mitochondrial carrier (TC 2.A.29) family.</text>
</comment>
<reference evidence="16" key="2">
    <citation type="journal article" date="2012" name="G3 (Bethesda)">
        <title>Pichia sorbitophila, an interspecies yeast hybrid reveals early steps of genome resolution following polyploidization.</title>
        <authorList>
            <person name="Leh Louis V."/>
            <person name="Despons L."/>
            <person name="Friedrich A."/>
            <person name="Martin T."/>
            <person name="Durrens P."/>
            <person name="Casaregola S."/>
            <person name="Neuveglise C."/>
            <person name="Fairhead C."/>
            <person name="Marck C."/>
            <person name="Cruz J.A."/>
            <person name="Straub M.L."/>
            <person name="Kugler V."/>
            <person name="Sacerdot C."/>
            <person name="Uzunov Z."/>
            <person name="Thierry A."/>
            <person name="Weiss S."/>
            <person name="Bleykasten C."/>
            <person name="De Montigny J."/>
            <person name="Jacques N."/>
            <person name="Jung P."/>
            <person name="Lemaire M."/>
            <person name="Mallet S."/>
            <person name="Morel G."/>
            <person name="Richard G.F."/>
            <person name="Sarkar A."/>
            <person name="Savel G."/>
            <person name="Schacherer J."/>
            <person name="Seret M.L."/>
            <person name="Talla E."/>
            <person name="Samson G."/>
            <person name="Jubin C."/>
            <person name="Poulain J."/>
            <person name="Vacherie B."/>
            <person name="Barbe V."/>
            <person name="Pelletier E."/>
            <person name="Sherman D.J."/>
            <person name="Westhof E."/>
            <person name="Weissenbach J."/>
            <person name="Baret P.V."/>
            <person name="Wincker P."/>
            <person name="Gaillardin C."/>
            <person name="Dujon B."/>
            <person name="Souciet J.L."/>
        </authorList>
    </citation>
    <scope>NUCLEOTIDE SEQUENCE [LARGE SCALE GENOMIC DNA]</scope>
    <source>
        <strain evidence="16">ATCC MYA-4447 / BCRC 22081 / CBS 7064 / NBRC 10061 / NRRL Y-12695</strain>
    </source>
</reference>
<dbReference type="Proteomes" id="UP000005222">
    <property type="component" value="Chromosome K"/>
</dbReference>
<dbReference type="eggNOG" id="KOG0758">
    <property type="taxonomic scope" value="Eukaryota"/>
</dbReference>
<feature type="repeat" description="Solcar" evidence="11">
    <location>
        <begin position="141"/>
        <end position="246"/>
    </location>
</feature>
<dbReference type="EMBL" id="FO082048">
    <property type="protein sequence ID" value="CCE84672.1"/>
    <property type="molecule type" value="Genomic_DNA"/>
</dbReference>
<dbReference type="SUPFAM" id="SSF103506">
    <property type="entry name" value="Mitochondrial carrier"/>
    <property type="match status" value="1"/>
</dbReference>
<dbReference type="InterPro" id="IPR023395">
    <property type="entry name" value="MCP_dom_sf"/>
</dbReference>
<keyword evidence="5 12" id="KW-0813">Transport</keyword>
<evidence type="ECO:0000256" key="5">
    <source>
        <dbReference type="ARBA" id="ARBA00022448"/>
    </source>
</evidence>
<sequence length="350" mass="38460">MSSNSKLDAGPPSGGGIPAITGEIDHSRAIHIFPESLKPVRSTILAYSASIVSTTVGFPLDTVKTRMQTHKHFSSYFDCVRKTYLNEGVRGFFRGIYAPLLSTSASKSLSVLIFTAVKPHTYNFIYSGSTSSYLRDHPLVCNAPVCFFTGAIAGGGVSLFACPFEFTKVYAQVAKLVQRKSLKEIPQESLDIEKYMKQKFTTAEAIKHIVKYKGLAGLYSGYKYHLIRDSLSSGVYYSIYESVKWTVNSLIPSDTVGVSPISIGIAGGVSGIIAWICIFPVDTTKSLIQNDIVTEILRKESGLAPLPKKNRTLVRYGRKLYRGLGISVSRSFLVNMIFFGAYEFSMAHFA</sequence>
<evidence type="ECO:0000256" key="9">
    <source>
        <dbReference type="ARBA" id="ARBA00023128"/>
    </source>
</evidence>
<evidence type="ECO:0000256" key="12">
    <source>
        <dbReference type="RuleBase" id="RU000488"/>
    </source>
</evidence>
<comment type="subcellular location">
    <subcellularLocation>
        <location evidence="2">Mitochondrion membrane</location>
        <topology evidence="2">Multi-pass membrane protein</topology>
    </subcellularLocation>
</comment>
<dbReference type="STRING" id="559304.G8YAX7"/>
<evidence type="ECO:0000256" key="13">
    <source>
        <dbReference type="SAM" id="Phobius"/>
    </source>
</evidence>
<dbReference type="PROSITE" id="PS50920">
    <property type="entry name" value="SOLCAR"/>
    <property type="match status" value="3"/>
</dbReference>
<gene>
    <name evidence="14" type="primary">Piso0_004225</name>
    <name evidence="14" type="ORF">GNLVRS01_PISO0K12198g</name>
    <name evidence="15" type="ORF">GNLVRS01_PISO0L12199g</name>
</gene>
<evidence type="ECO:0000256" key="11">
    <source>
        <dbReference type="PROSITE-ProRule" id="PRU00282"/>
    </source>
</evidence>
<dbReference type="InterPro" id="IPR018108">
    <property type="entry name" value="MCP_transmembrane"/>
</dbReference>
<evidence type="ECO:0000256" key="3">
    <source>
        <dbReference type="ARBA" id="ARBA00006375"/>
    </source>
</evidence>
<dbReference type="AlphaFoldDB" id="G8YAX7"/>
<evidence type="ECO:0000313" key="14">
    <source>
        <dbReference type="EMBL" id="CCE83641.1"/>
    </source>
</evidence>
<dbReference type="Gene3D" id="1.50.40.10">
    <property type="entry name" value="Mitochondrial carrier domain"/>
    <property type="match status" value="1"/>
</dbReference>
<dbReference type="InterPro" id="IPR050567">
    <property type="entry name" value="Mitochondrial_Carrier"/>
</dbReference>
<protein>
    <recommendedName>
        <fullName evidence="4">Mitochondrial thiamine pyrophosphate carrier 1</fullName>
    </recommendedName>
</protein>
<dbReference type="GO" id="GO:0022857">
    <property type="term" value="F:transmembrane transporter activity"/>
    <property type="evidence" value="ECO:0007669"/>
    <property type="project" value="TreeGrafter"/>
</dbReference>
<keyword evidence="16" id="KW-1185">Reference proteome</keyword>
<accession>G8YAX7</accession>
<dbReference type="GO" id="GO:0031966">
    <property type="term" value="C:mitochondrial membrane"/>
    <property type="evidence" value="ECO:0007669"/>
    <property type="project" value="UniProtKB-SubCell"/>
</dbReference>
<keyword evidence="6 11" id="KW-0812">Transmembrane</keyword>
<evidence type="ECO:0000256" key="4">
    <source>
        <dbReference type="ARBA" id="ARBA00021935"/>
    </source>
</evidence>
<feature type="transmembrane region" description="Helical" evidence="13">
    <location>
        <begin position="261"/>
        <end position="281"/>
    </location>
</feature>
<dbReference type="PANTHER" id="PTHR45624">
    <property type="entry name" value="MITOCHONDRIAL BASIC AMINO ACIDS TRANSPORTER-RELATED"/>
    <property type="match status" value="1"/>
</dbReference>
<evidence type="ECO:0000256" key="2">
    <source>
        <dbReference type="ARBA" id="ARBA00004225"/>
    </source>
</evidence>
<feature type="transmembrane region" description="Helical" evidence="13">
    <location>
        <begin position="320"/>
        <end position="342"/>
    </location>
</feature>
<evidence type="ECO:0000256" key="6">
    <source>
        <dbReference type="ARBA" id="ARBA00022692"/>
    </source>
</evidence>
<feature type="repeat" description="Solcar" evidence="11">
    <location>
        <begin position="37"/>
        <end position="120"/>
    </location>
</feature>
<keyword evidence="10 11" id="KW-0472">Membrane</keyword>
<keyword evidence="9" id="KW-0496">Mitochondrion</keyword>
<reference evidence="14" key="1">
    <citation type="submission" date="2011-10" db="EMBL/GenBank/DDBJ databases">
        <authorList>
            <person name="Genoscope - CEA"/>
        </authorList>
    </citation>
    <scope>NUCLEOTIDE SEQUENCE</scope>
</reference>
<evidence type="ECO:0000256" key="8">
    <source>
        <dbReference type="ARBA" id="ARBA00022989"/>
    </source>
</evidence>
<evidence type="ECO:0000313" key="15">
    <source>
        <dbReference type="EMBL" id="CCE84672.1"/>
    </source>
</evidence>
<dbReference type="HOGENOM" id="CLU_015166_4_0_1"/>
<dbReference type="InParanoid" id="G8YAX7"/>
<dbReference type="Pfam" id="PF00153">
    <property type="entry name" value="Mito_carr"/>
    <property type="match status" value="3"/>
</dbReference>
<dbReference type="Proteomes" id="UP000005222">
    <property type="component" value="Chromosome L"/>
</dbReference>